<dbReference type="InterPro" id="IPR027417">
    <property type="entry name" value="P-loop_NTPase"/>
</dbReference>
<dbReference type="OrthoDB" id="9815894at2"/>
<dbReference type="InterPro" id="IPR019734">
    <property type="entry name" value="TPR_rpt"/>
</dbReference>
<dbReference type="SUPFAM" id="SSF48452">
    <property type="entry name" value="TPR-like"/>
    <property type="match status" value="2"/>
</dbReference>
<feature type="repeat" description="TPR" evidence="1">
    <location>
        <begin position="351"/>
        <end position="384"/>
    </location>
</feature>
<sequence>MSVRIHRLAQIRQLQYQGQTTEALAQCQKLAEQSADTELLALLGVLCCQNQHFELGRSYLTQLPVYSLIDDVATLTDIAGIHILLKAPALALPVLAKALTLAPEENLALIRRGIAFMQTGQYANARADLASALTHCLPYHTGYLHINLARCALQLLDNDNALFHVEAAKALGSSTQDAWLIIAVETYIAFDRWQAAETVINDAIAAGVNPIVGIKLLALILAAQDKHDEAEHCLRQALQNYPEDIELLMQRAQLASVRGCFGLALHCINTALGIASDNSALWVQAAYTAKRQFDEEAANSAADKALALTEDKADLSRAEALTAKANLLTDTEQQQAEALFLQALAIAPDCTPTRLNLGHLYLQWGRLDDAVEQFEMVKQKAPVAGYGALINARRFPDQPETLARIEKMARIPSLQGSVSSSLLFDLAAAWEHLRDYDKAFQFAAEANQASRKFITYDAKQHRQYCLSLQQVFTRAFFQQRRHYGHPAALPVFVLGMPRSGTTLVEQILGGHPDIFCCRRDWHYGGRDSALKCLGKTSRF</sequence>
<dbReference type="SMART" id="SM00028">
    <property type="entry name" value="TPR"/>
    <property type="match status" value="8"/>
</dbReference>
<dbReference type="PANTHER" id="PTHR12558">
    <property type="entry name" value="CELL DIVISION CYCLE 16,23,27"/>
    <property type="match status" value="1"/>
</dbReference>
<evidence type="ECO:0000313" key="2">
    <source>
        <dbReference type="EMBL" id="KJV06434.1"/>
    </source>
</evidence>
<dbReference type="RefSeq" id="WP_045779297.1">
    <property type="nucleotide sequence ID" value="NZ_LAJX01000111.1"/>
</dbReference>
<dbReference type="Proteomes" id="UP000033684">
    <property type="component" value="Unassembled WGS sequence"/>
</dbReference>
<evidence type="ECO:0000256" key="1">
    <source>
        <dbReference type="PROSITE-ProRule" id="PRU00339"/>
    </source>
</evidence>
<comment type="caution">
    <text evidence="2">The sequence shown here is derived from an EMBL/GenBank/DDBJ whole genome shotgun (WGS) entry which is preliminary data.</text>
</comment>
<dbReference type="Pfam" id="PF14559">
    <property type="entry name" value="TPR_19"/>
    <property type="match status" value="1"/>
</dbReference>
<keyword evidence="3" id="KW-1185">Reference proteome</keyword>
<dbReference type="PANTHER" id="PTHR12558:SF13">
    <property type="entry name" value="CELL DIVISION CYCLE PROTEIN 27 HOMOLOG"/>
    <property type="match status" value="1"/>
</dbReference>
<dbReference type="InterPro" id="IPR011990">
    <property type="entry name" value="TPR-like_helical_dom_sf"/>
</dbReference>
<dbReference type="Pfam" id="PF13428">
    <property type="entry name" value="TPR_14"/>
    <property type="match status" value="1"/>
</dbReference>
<evidence type="ECO:0000313" key="3">
    <source>
        <dbReference type="Proteomes" id="UP000033684"/>
    </source>
</evidence>
<dbReference type="Gene3D" id="3.40.50.300">
    <property type="entry name" value="P-loop containing nucleotide triphosphate hydrolases"/>
    <property type="match status" value="1"/>
</dbReference>
<reference evidence="3" key="1">
    <citation type="submission" date="2015-03" db="EMBL/GenBank/DDBJ databases">
        <title>Draft genome sequence of a novel methanotroph (Sn10-6) isolated from flooded ricefield rhizosphere in India.</title>
        <authorList>
            <person name="Pandit P.S."/>
            <person name="Pore S.D."/>
            <person name="Arora P."/>
            <person name="Kapse N.G."/>
            <person name="Dhakephalkar P.K."/>
            <person name="Rahalkar M.C."/>
        </authorList>
    </citation>
    <scope>NUCLEOTIDE SEQUENCE [LARGE SCALE GENOMIC DNA]</scope>
    <source>
        <strain evidence="3">Sn10-6</strain>
    </source>
</reference>
<proteinExistence type="predicted"/>
<dbReference type="AlphaFoldDB" id="A0A0F3ILH0"/>
<reference evidence="2 3" key="2">
    <citation type="journal article" date="2016" name="Microb. Ecol.">
        <title>Genome Characteristics of a Novel Type I Methanotroph (Sn10-6) Isolated from a Flooded Indian Rice Field.</title>
        <authorList>
            <person name="Rahalkar M.C."/>
            <person name="Pandit P.S."/>
            <person name="Dhakephalkar P.K."/>
            <person name="Pore S."/>
            <person name="Arora P."/>
            <person name="Kapse N."/>
        </authorList>
    </citation>
    <scope>NUCLEOTIDE SEQUENCE [LARGE SCALE GENOMIC DNA]</scope>
    <source>
        <strain evidence="2 3">Sn10-6</strain>
    </source>
</reference>
<dbReference type="EMBL" id="LAJX01000111">
    <property type="protein sequence ID" value="KJV06434.1"/>
    <property type="molecule type" value="Genomic_DNA"/>
</dbReference>
<protein>
    <submittedName>
        <fullName evidence="2">Uncharacterized protein</fullName>
    </submittedName>
</protein>
<keyword evidence="1" id="KW-0802">TPR repeat</keyword>
<name>A0A0F3ILH0_9GAMM</name>
<gene>
    <name evidence="2" type="ORF">VZ94_11215</name>
</gene>
<accession>A0A0F3ILH0</accession>
<dbReference type="Gene3D" id="1.25.40.10">
    <property type="entry name" value="Tetratricopeptide repeat domain"/>
    <property type="match status" value="3"/>
</dbReference>
<dbReference type="PROSITE" id="PS50005">
    <property type="entry name" value="TPR"/>
    <property type="match status" value="1"/>
</dbReference>
<dbReference type="Pfam" id="PF13469">
    <property type="entry name" value="Sulfotransfer_3"/>
    <property type="match status" value="1"/>
</dbReference>
<dbReference type="SUPFAM" id="SSF52540">
    <property type="entry name" value="P-loop containing nucleoside triphosphate hydrolases"/>
    <property type="match status" value="1"/>
</dbReference>
<organism evidence="2 3">
    <name type="scientific">Methylocucumis oryzae</name>
    <dbReference type="NCBI Taxonomy" id="1632867"/>
    <lineage>
        <taxon>Bacteria</taxon>
        <taxon>Pseudomonadati</taxon>
        <taxon>Pseudomonadota</taxon>
        <taxon>Gammaproteobacteria</taxon>
        <taxon>Methylococcales</taxon>
        <taxon>Methylococcaceae</taxon>
        <taxon>Methylocucumis</taxon>
    </lineage>
</organism>